<dbReference type="InterPro" id="IPR000433">
    <property type="entry name" value="Znf_ZZ"/>
</dbReference>
<dbReference type="Pfam" id="PF13405">
    <property type="entry name" value="EF-hand_6"/>
    <property type="match status" value="1"/>
</dbReference>
<sequence>MTTRIHPAIVVVSGAITSIVALVTISYFVDRFRSSGGTTRGSRLRRSRHIRRRRQGGENNSSNGSTRHAEGNYDEFPSPLQWQLSDSEDESDTVGGNTGGGGRLVSLLKEWSEDDNKNLLNLLYAISDNQSRKEGYIHRGITCNKCSISPIRGIRYKCANCVDFDLCEMCEGGNNHAHTHVFLKIRIPIPPLANPRSALLPVFYPGKIKQRPPLTSEKFRELQRRTHFDQVELEALYEQFKSLSTADTNEGGIDKETFEQCLGPLGLEKNLITERIFAFFDQDKDGVIDFSELVCGLSVLCKGNLDEKIQFAFKGYDLDDDGYISRDELYRMFKSYFYLSMELVRDVVSAMEDEMMDTYEFSASQPVSAAFNVAIPSSSTERNSEDDQGRETANTSSGESGNTNSQRQRPTYPLKEQHFERQYARETEQAQALSRKEEELDAYGTERFRSDSHRFSSEHAFGKPPSPSAARKDKQPSVEYTDQGPSKKAWEEKFPIMETMSQDAINEMVDKTFKSVKTEREGYISFEEFKQCVQMDSSIVSWFEALGTVF</sequence>
<feature type="compositionally biased region" description="Basic residues" evidence="7">
    <location>
        <begin position="42"/>
        <end position="54"/>
    </location>
</feature>
<dbReference type="SUPFAM" id="SSF57850">
    <property type="entry name" value="RING/U-box"/>
    <property type="match status" value="1"/>
</dbReference>
<dbReference type="GO" id="GO:0008270">
    <property type="term" value="F:zinc ion binding"/>
    <property type="evidence" value="ECO:0007669"/>
    <property type="project" value="UniProtKB-KW"/>
</dbReference>
<dbReference type="PROSITE" id="PS50135">
    <property type="entry name" value="ZF_ZZ_2"/>
    <property type="match status" value="1"/>
</dbReference>
<evidence type="ECO:0000313" key="11">
    <source>
        <dbReference type="EMBL" id="KAF7728540.1"/>
    </source>
</evidence>
<keyword evidence="1" id="KW-0479">Metal-binding</keyword>
<comment type="caution">
    <text evidence="11">The sequence shown here is derived from an EMBL/GenBank/DDBJ whole genome shotgun (WGS) entry which is preliminary data.</text>
</comment>
<dbReference type="PRINTS" id="PR00450">
    <property type="entry name" value="RECOVERIN"/>
</dbReference>
<dbReference type="Pfam" id="PF00569">
    <property type="entry name" value="ZZ"/>
    <property type="match status" value="1"/>
</dbReference>
<proteinExistence type="predicted"/>
<evidence type="ECO:0000259" key="10">
    <source>
        <dbReference type="PROSITE" id="PS50222"/>
    </source>
</evidence>
<dbReference type="InterPro" id="IPR011992">
    <property type="entry name" value="EF-hand-dom_pair"/>
</dbReference>
<dbReference type="Pfam" id="PF13202">
    <property type="entry name" value="EF-hand_5"/>
    <property type="match status" value="1"/>
</dbReference>
<evidence type="ECO:0000256" key="4">
    <source>
        <dbReference type="ARBA" id="ARBA00022833"/>
    </source>
</evidence>
<dbReference type="InterPro" id="IPR043145">
    <property type="entry name" value="Znf_ZZ_sf"/>
</dbReference>
<dbReference type="SUPFAM" id="SSF47473">
    <property type="entry name" value="EF-hand"/>
    <property type="match status" value="1"/>
</dbReference>
<dbReference type="GO" id="GO:0019900">
    <property type="term" value="F:kinase binding"/>
    <property type="evidence" value="ECO:0007669"/>
    <property type="project" value="InterPro"/>
</dbReference>
<feature type="domain" description="EF-hand" evidence="10">
    <location>
        <begin position="268"/>
        <end position="303"/>
    </location>
</feature>
<evidence type="ECO:0000256" key="6">
    <source>
        <dbReference type="PROSITE-ProRule" id="PRU00228"/>
    </source>
</evidence>
<gene>
    <name evidence="11" type="ORF">EC973_005944</name>
</gene>
<keyword evidence="12" id="KW-1185">Reference proteome</keyword>
<dbReference type="InterPro" id="IPR045198">
    <property type="entry name" value="CNBL1-10"/>
</dbReference>
<dbReference type="PROSITE" id="PS50222">
    <property type="entry name" value="EF_HAND_2"/>
    <property type="match status" value="3"/>
</dbReference>
<feature type="domain" description="ZZ-type" evidence="9">
    <location>
        <begin position="138"/>
        <end position="190"/>
    </location>
</feature>
<dbReference type="AlphaFoldDB" id="A0A8H7BR67"/>
<dbReference type="PANTHER" id="PTHR23056:SF110">
    <property type="entry name" value="CALMODULIN"/>
    <property type="match status" value="1"/>
</dbReference>
<name>A0A8H7BR67_9FUNG</name>
<evidence type="ECO:0000256" key="3">
    <source>
        <dbReference type="ARBA" id="ARBA00022771"/>
    </source>
</evidence>
<protein>
    <submittedName>
        <fullName evidence="11">Uncharacterized protein</fullName>
    </submittedName>
</protein>
<dbReference type="Gene3D" id="1.10.238.10">
    <property type="entry name" value="EF-hand"/>
    <property type="match status" value="2"/>
</dbReference>
<feature type="compositionally biased region" description="Low complexity" evidence="7">
    <location>
        <begin position="394"/>
        <end position="405"/>
    </location>
</feature>
<dbReference type="Gene3D" id="3.30.60.90">
    <property type="match status" value="1"/>
</dbReference>
<dbReference type="GO" id="GO:0005509">
    <property type="term" value="F:calcium ion binding"/>
    <property type="evidence" value="ECO:0007669"/>
    <property type="project" value="InterPro"/>
</dbReference>
<keyword evidence="2" id="KW-0677">Repeat</keyword>
<feature type="region of interest" description="Disordered" evidence="7">
    <location>
        <begin position="448"/>
        <end position="489"/>
    </location>
</feature>
<keyword evidence="3 6" id="KW-0863">Zinc-finger</keyword>
<dbReference type="PANTHER" id="PTHR23056">
    <property type="entry name" value="CALCINEURIN B"/>
    <property type="match status" value="1"/>
</dbReference>
<dbReference type="PROSITE" id="PS01357">
    <property type="entry name" value="ZF_ZZ_1"/>
    <property type="match status" value="1"/>
</dbReference>
<feature type="domain" description="EF-hand" evidence="10">
    <location>
        <begin position="304"/>
        <end position="339"/>
    </location>
</feature>
<dbReference type="InterPro" id="IPR018247">
    <property type="entry name" value="EF_Hand_1_Ca_BS"/>
</dbReference>
<dbReference type="EMBL" id="JABAYA010000035">
    <property type="protein sequence ID" value="KAF7728540.1"/>
    <property type="molecule type" value="Genomic_DNA"/>
</dbReference>
<keyword evidence="8" id="KW-1133">Transmembrane helix</keyword>
<feature type="region of interest" description="Disordered" evidence="7">
    <location>
        <begin position="377"/>
        <end position="415"/>
    </location>
</feature>
<dbReference type="CDD" id="cd00051">
    <property type="entry name" value="EFh"/>
    <property type="match status" value="1"/>
</dbReference>
<keyword evidence="8" id="KW-0812">Transmembrane</keyword>
<organism evidence="11 12">
    <name type="scientific">Apophysomyces ossiformis</name>
    <dbReference type="NCBI Taxonomy" id="679940"/>
    <lineage>
        <taxon>Eukaryota</taxon>
        <taxon>Fungi</taxon>
        <taxon>Fungi incertae sedis</taxon>
        <taxon>Mucoromycota</taxon>
        <taxon>Mucoromycotina</taxon>
        <taxon>Mucoromycetes</taxon>
        <taxon>Mucorales</taxon>
        <taxon>Mucorineae</taxon>
        <taxon>Mucoraceae</taxon>
        <taxon>Apophysomyces</taxon>
    </lineage>
</organism>
<reference evidence="11" key="1">
    <citation type="submission" date="2020-01" db="EMBL/GenBank/DDBJ databases">
        <title>Genome Sequencing of Three Apophysomyces-Like Fungal Strains Confirms a Novel Fungal Genus in the Mucoromycota with divergent Burkholderia-like Endosymbiotic Bacteria.</title>
        <authorList>
            <person name="Stajich J.E."/>
            <person name="Macias A.M."/>
            <person name="Carter-House D."/>
            <person name="Lovett B."/>
            <person name="Kasson L.R."/>
            <person name="Berry K."/>
            <person name="Grigoriev I."/>
            <person name="Chang Y."/>
            <person name="Spatafora J."/>
            <person name="Kasson M.T."/>
        </authorList>
    </citation>
    <scope>NUCLEOTIDE SEQUENCE</scope>
    <source>
        <strain evidence="11">NRRL A-21654</strain>
    </source>
</reference>
<evidence type="ECO:0000256" key="8">
    <source>
        <dbReference type="SAM" id="Phobius"/>
    </source>
</evidence>
<feature type="domain" description="EF-hand" evidence="10">
    <location>
        <begin position="504"/>
        <end position="539"/>
    </location>
</feature>
<evidence type="ECO:0000259" key="9">
    <source>
        <dbReference type="PROSITE" id="PS50135"/>
    </source>
</evidence>
<dbReference type="InterPro" id="IPR002048">
    <property type="entry name" value="EF_hand_dom"/>
</dbReference>
<keyword evidence="8" id="KW-0472">Membrane</keyword>
<dbReference type="PROSITE" id="PS00018">
    <property type="entry name" value="EF_HAND_1"/>
    <property type="match status" value="2"/>
</dbReference>
<dbReference type="SMART" id="SM00054">
    <property type="entry name" value="EFh"/>
    <property type="match status" value="3"/>
</dbReference>
<dbReference type="Proteomes" id="UP000605846">
    <property type="component" value="Unassembled WGS sequence"/>
</dbReference>
<evidence type="ECO:0000313" key="12">
    <source>
        <dbReference type="Proteomes" id="UP000605846"/>
    </source>
</evidence>
<evidence type="ECO:0000256" key="1">
    <source>
        <dbReference type="ARBA" id="ARBA00022723"/>
    </source>
</evidence>
<dbReference type="SMART" id="SM00291">
    <property type="entry name" value="ZnF_ZZ"/>
    <property type="match status" value="1"/>
</dbReference>
<dbReference type="OrthoDB" id="2122982at2759"/>
<feature type="compositionally biased region" description="Basic and acidic residues" evidence="7">
    <location>
        <begin position="448"/>
        <end position="461"/>
    </location>
</feature>
<feature type="region of interest" description="Disordered" evidence="7">
    <location>
        <begin position="36"/>
        <end position="73"/>
    </location>
</feature>
<evidence type="ECO:0000256" key="2">
    <source>
        <dbReference type="ARBA" id="ARBA00022737"/>
    </source>
</evidence>
<keyword evidence="4" id="KW-0862">Zinc</keyword>
<accession>A0A8H7BR67</accession>
<dbReference type="CDD" id="cd02340">
    <property type="entry name" value="ZZ_NBR1_like"/>
    <property type="match status" value="1"/>
</dbReference>
<evidence type="ECO:0000256" key="7">
    <source>
        <dbReference type="SAM" id="MobiDB-lite"/>
    </source>
</evidence>
<dbReference type="GO" id="GO:0019722">
    <property type="term" value="P:calcium-mediated signaling"/>
    <property type="evidence" value="ECO:0007669"/>
    <property type="project" value="InterPro"/>
</dbReference>
<evidence type="ECO:0000256" key="5">
    <source>
        <dbReference type="ARBA" id="ARBA00022837"/>
    </source>
</evidence>
<feature type="transmembrane region" description="Helical" evidence="8">
    <location>
        <begin position="7"/>
        <end position="29"/>
    </location>
</feature>
<keyword evidence="5" id="KW-0106">Calcium</keyword>